<dbReference type="STRING" id="66430.ACS04_26390"/>
<feature type="signal peptide" evidence="1">
    <location>
        <begin position="1"/>
        <end position="28"/>
    </location>
</feature>
<dbReference type="Proteomes" id="UP000035932">
    <property type="component" value="Unassembled WGS sequence"/>
</dbReference>
<dbReference type="EMBL" id="LFML01000119">
    <property type="protein sequence ID" value="KMO94968.1"/>
    <property type="molecule type" value="Genomic_DNA"/>
</dbReference>
<protein>
    <recommendedName>
        <fullName evidence="2">Peptidoglycan binding-like domain-containing protein</fullName>
    </recommendedName>
</protein>
<gene>
    <name evidence="3" type="ORF">ACS04_26390</name>
</gene>
<evidence type="ECO:0000313" key="3">
    <source>
        <dbReference type="EMBL" id="KMO94968.1"/>
    </source>
</evidence>
<evidence type="ECO:0000259" key="2">
    <source>
        <dbReference type="Pfam" id="PF01471"/>
    </source>
</evidence>
<keyword evidence="4" id="KW-1185">Reference proteome</keyword>
<feature type="domain" description="Peptidoglycan binding-like" evidence="2">
    <location>
        <begin position="57"/>
        <end position="118"/>
    </location>
</feature>
<dbReference type="InterPro" id="IPR036365">
    <property type="entry name" value="PGBD-like_sf"/>
</dbReference>
<dbReference type="Pfam" id="PF01471">
    <property type="entry name" value="PG_binding_1"/>
    <property type="match status" value="1"/>
</dbReference>
<accession>A0A0J6XJX2</accession>
<dbReference type="PATRIC" id="fig|66430.4.peg.824"/>
<comment type="caution">
    <text evidence="3">The sequence shown here is derived from an EMBL/GenBank/DDBJ whole genome shotgun (WGS) entry which is preliminary data.</text>
</comment>
<dbReference type="InterPro" id="IPR036366">
    <property type="entry name" value="PGBDSf"/>
</dbReference>
<dbReference type="InterPro" id="IPR002477">
    <property type="entry name" value="Peptidoglycan-bd-like"/>
</dbReference>
<evidence type="ECO:0000313" key="4">
    <source>
        <dbReference type="Proteomes" id="UP000035932"/>
    </source>
</evidence>
<keyword evidence="1" id="KW-0732">Signal</keyword>
<dbReference type="SUPFAM" id="SSF47090">
    <property type="entry name" value="PGBD-like"/>
    <property type="match status" value="1"/>
</dbReference>
<reference evidence="3 4" key="1">
    <citation type="submission" date="2015-06" db="EMBL/GenBank/DDBJ databases">
        <title>Recapitulation of the evolution of biosynthetic gene clusters reveals hidden chemical diversity on bacterial genomes.</title>
        <authorList>
            <person name="Cruz-Morales P."/>
            <person name="Martinez-Guerrero C."/>
            <person name="Morales-Escalante M.A."/>
            <person name="Yanez-Guerra L.A."/>
            <person name="Kopp J.F."/>
            <person name="Feldmann J."/>
            <person name="Ramos-Aboites H.E."/>
            <person name="Barona-Gomez F."/>
        </authorList>
    </citation>
    <scope>NUCLEOTIDE SEQUENCE [LARGE SCALE GENOMIC DNA]</scope>
    <source>
        <strain evidence="3 4">ATCC 31245</strain>
    </source>
</reference>
<organism evidence="3 4">
    <name type="scientific">Streptomyces roseus</name>
    <dbReference type="NCBI Taxonomy" id="66430"/>
    <lineage>
        <taxon>Bacteria</taxon>
        <taxon>Bacillati</taxon>
        <taxon>Actinomycetota</taxon>
        <taxon>Actinomycetes</taxon>
        <taxon>Kitasatosporales</taxon>
        <taxon>Streptomycetaceae</taxon>
        <taxon>Streptomyces</taxon>
    </lineage>
</organism>
<dbReference type="AlphaFoldDB" id="A0A0J6XJX2"/>
<sequence length="123" mass="12745">MLVSKRLALLVASTALCTGVAMAPSAVAATNSGTSVTGSRGCNYTDSQPTISRGSKGAAVKQAQCLLKTWNVNIGSSGVDGDFGPNTDRAVREFQSRVKDMCHMPVDGIVGPKTWSALKNPVC</sequence>
<feature type="chain" id="PRO_5005284335" description="Peptidoglycan binding-like domain-containing protein" evidence="1">
    <location>
        <begin position="29"/>
        <end position="123"/>
    </location>
</feature>
<proteinExistence type="predicted"/>
<dbReference type="RefSeq" id="WP_048479272.1">
    <property type="nucleotide sequence ID" value="NZ_JBIRUD010000029.1"/>
</dbReference>
<name>A0A0J6XJX2_9ACTN</name>
<dbReference type="OrthoDB" id="9815541at2"/>
<dbReference type="Gene3D" id="1.10.101.10">
    <property type="entry name" value="PGBD-like superfamily/PGBD"/>
    <property type="match status" value="1"/>
</dbReference>
<evidence type="ECO:0000256" key="1">
    <source>
        <dbReference type="SAM" id="SignalP"/>
    </source>
</evidence>